<feature type="region of interest" description="Disordered" evidence="1">
    <location>
        <begin position="57"/>
        <end position="155"/>
    </location>
</feature>
<sequence length="191" mass="21149">MNLDFNIGSNIATFKIILQHHGRKQQWCSPTASSGSTRRRPRRWLWRRVGGVVPLRRRRSRIRRHRGGRPGRGAPAGADLLRAPLPRCSVAASPATRSPRSRSGSAPRSSPRPLPPPSCPPPAAAAATVLVHRGTRVGRAAGQREEAPEGGRPARELRLLRATALQAVGRHRSVLREKRVELEKQRARDER</sequence>
<gene>
    <name evidence="2" type="ORF">PAHAL_7G265700</name>
</gene>
<accession>A0A2S3IA84</accession>
<name>A0A2S3IA84_9POAL</name>
<feature type="compositionally biased region" description="Basic and acidic residues" evidence="1">
    <location>
        <begin position="142"/>
        <end position="155"/>
    </location>
</feature>
<protein>
    <submittedName>
        <fullName evidence="2">Uncharacterized protein</fullName>
    </submittedName>
</protein>
<evidence type="ECO:0000313" key="2">
    <source>
        <dbReference type="EMBL" id="PAN40036.2"/>
    </source>
</evidence>
<feature type="compositionally biased region" description="Basic residues" evidence="1">
    <location>
        <begin position="57"/>
        <end position="69"/>
    </location>
</feature>
<feature type="compositionally biased region" description="Pro residues" evidence="1">
    <location>
        <begin position="110"/>
        <end position="123"/>
    </location>
</feature>
<proteinExistence type="predicted"/>
<dbReference type="AlphaFoldDB" id="A0A2S3IA84"/>
<dbReference type="Gramene" id="PAN40036">
    <property type="protein sequence ID" value="PAN40036"/>
    <property type="gene ID" value="PAHAL_7G265700"/>
</dbReference>
<dbReference type="EMBL" id="CM008052">
    <property type="protein sequence ID" value="PAN40036.2"/>
    <property type="molecule type" value="Genomic_DNA"/>
</dbReference>
<evidence type="ECO:0000256" key="1">
    <source>
        <dbReference type="SAM" id="MobiDB-lite"/>
    </source>
</evidence>
<feature type="compositionally biased region" description="Low complexity" evidence="1">
    <location>
        <begin position="72"/>
        <end position="109"/>
    </location>
</feature>
<reference evidence="2" key="1">
    <citation type="submission" date="2018-04" db="EMBL/GenBank/DDBJ databases">
        <title>WGS assembly of Panicum hallii.</title>
        <authorList>
            <person name="Lovell J."/>
            <person name="Jenkins J."/>
            <person name="Lowry D."/>
            <person name="Mamidi S."/>
            <person name="Sreedasyam A."/>
            <person name="Weng X."/>
            <person name="Barry K."/>
            <person name="Bonette J."/>
            <person name="Campitelli B."/>
            <person name="Daum C."/>
            <person name="Gordon S."/>
            <person name="Gould B."/>
            <person name="Lipzen A."/>
            <person name="Macqueen A."/>
            <person name="Palacio-Mejia J."/>
            <person name="Plott C."/>
            <person name="Shakirov E."/>
            <person name="Shu S."/>
            <person name="Yoshinaga Y."/>
            <person name="Zane M."/>
            <person name="Rokhsar D."/>
            <person name="Grimwood J."/>
            <person name="Schmutz J."/>
            <person name="Juenger T."/>
        </authorList>
    </citation>
    <scope>NUCLEOTIDE SEQUENCE [LARGE SCALE GENOMIC DNA]</scope>
    <source>
        <strain evidence="2">FIL2</strain>
    </source>
</reference>
<dbReference type="Proteomes" id="UP000243499">
    <property type="component" value="Chromosome 7"/>
</dbReference>
<organism evidence="2">
    <name type="scientific">Panicum hallii</name>
    <dbReference type="NCBI Taxonomy" id="206008"/>
    <lineage>
        <taxon>Eukaryota</taxon>
        <taxon>Viridiplantae</taxon>
        <taxon>Streptophyta</taxon>
        <taxon>Embryophyta</taxon>
        <taxon>Tracheophyta</taxon>
        <taxon>Spermatophyta</taxon>
        <taxon>Magnoliopsida</taxon>
        <taxon>Liliopsida</taxon>
        <taxon>Poales</taxon>
        <taxon>Poaceae</taxon>
        <taxon>PACMAD clade</taxon>
        <taxon>Panicoideae</taxon>
        <taxon>Panicodae</taxon>
        <taxon>Paniceae</taxon>
        <taxon>Panicinae</taxon>
        <taxon>Panicum</taxon>
        <taxon>Panicum sect. Panicum</taxon>
    </lineage>
</organism>